<comment type="caution">
    <text evidence="1">The sequence shown here is derived from an EMBL/GenBank/DDBJ whole genome shotgun (WGS) entry which is preliminary data.</text>
</comment>
<proteinExistence type="predicted"/>
<gene>
    <name evidence="1" type="ORF">DFP88_101201</name>
</gene>
<dbReference type="InterPro" id="IPR028082">
    <property type="entry name" value="Peripla_BP_I"/>
</dbReference>
<organism evidence="1 2">
    <name type="scientific">Pseudoroseicyclus aestuarii</name>
    <dbReference type="NCBI Taxonomy" id="1795041"/>
    <lineage>
        <taxon>Bacteria</taxon>
        <taxon>Pseudomonadati</taxon>
        <taxon>Pseudomonadota</taxon>
        <taxon>Alphaproteobacteria</taxon>
        <taxon>Rhodobacterales</taxon>
        <taxon>Paracoccaceae</taxon>
        <taxon>Pseudoroseicyclus</taxon>
    </lineage>
</organism>
<protein>
    <submittedName>
        <fullName evidence="1">Amino acid/amide ABC transporter substrate-binding protein (HAAT family)</fullName>
    </submittedName>
</protein>
<evidence type="ECO:0000313" key="2">
    <source>
        <dbReference type="Proteomes" id="UP000248311"/>
    </source>
</evidence>
<accession>A0A318SV99</accession>
<dbReference type="PANTHER" id="PTHR47628:SF1">
    <property type="entry name" value="ALIPHATIC AMIDASE EXPRESSION-REGULATING PROTEIN"/>
    <property type="match status" value="1"/>
</dbReference>
<dbReference type="Gene3D" id="3.40.50.2300">
    <property type="match status" value="2"/>
</dbReference>
<dbReference type="EMBL" id="QJTE01000001">
    <property type="protein sequence ID" value="PYE85533.1"/>
    <property type="molecule type" value="Genomic_DNA"/>
</dbReference>
<name>A0A318SV99_9RHOB</name>
<dbReference type="Proteomes" id="UP000248311">
    <property type="component" value="Unassembled WGS sequence"/>
</dbReference>
<dbReference type="PANTHER" id="PTHR47628">
    <property type="match status" value="1"/>
</dbReference>
<evidence type="ECO:0000313" key="1">
    <source>
        <dbReference type="EMBL" id="PYE85533.1"/>
    </source>
</evidence>
<keyword evidence="2" id="KW-1185">Reference proteome</keyword>
<dbReference type="AlphaFoldDB" id="A0A318SV99"/>
<sequence length="392" mass="41837">MPPDLRWGGAFFVSGGHVSYKLGLIFSTTGSYAALGQSAFAGALGAIDKVARASGIEIEPVIRDPGGDPALYAAMTSELLDAGVRNIIGAITSWSRKDMIPILERKGGLLWYPCPYEGFECNDHVVYLGAAPNHHVVPAIDWIASQRMSRAYLVGSNYVWGWETLRLARDRLQAYGIEVVGERFIALGSDQHDHVIDEITALSPDCVVNSLIGPSSVGFVRSLGARDRSRQGKAGHLISFNQTEADLDELGAHADGLLSVGSFFAEDADPALCAVARAHAPNGRVSAFLATAHAAVEIFADSVTRAGTDAPEAVFRAASMAPVSTALGAISIDPVMRHAALAPRVAIARDGRFRVIERATAPVAADPYLSRQGLPVVDRRRPVPRPQLRIVK</sequence>
<dbReference type="SUPFAM" id="SSF53822">
    <property type="entry name" value="Periplasmic binding protein-like I"/>
    <property type="match status" value="1"/>
</dbReference>
<reference evidence="1 2" key="1">
    <citation type="submission" date="2018-06" db="EMBL/GenBank/DDBJ databases">
        <title>Genomic Encyclopedia of Type Strains, Phase III (KMG-III): the genomes of soil and plant-associated and newly described type strains.</title>
        <authorList>
            <person name="Whitman W."/>
        </authorList>
    </citation>
    <scope>NUCLEOTIDE SEQUENCE [LARGE SCALE GENOMIC DNA]</scope>
    <source>
        <strain evidence="1 2">CECT 9025</strain>
    </source>
</reference>
<dbReference type="Pfam" id="PF13433">
    <property type="entry name" value="Peripla_BP_5"/>
    <property type="match status" value="1"/>
</dbReference>